<name>A0A9W4NP03_9EURO</name>
<evidence type="ECO:0000256" key="3">
    <source>
        <dbReference type="ARBA" id="ARBA00022692"/>
    </source>
</evidence>
<feature type="transmembrane region" description="Helical" evidence="6">
    <location>
        <begin position="311"/>
        <end position="331"/>
    </location>
</feature>
<evidence type="ECO:0000256" key="6">
    <source>
        <dbReference type="SAM" id="Phobius"/>
    </source>
</evidence>
<feature type="transmembrane region" description="Helical" evidence="6">
    <location>
        <begin position="142"/>
        <end position="161"/>
    </location>
</feature>
<keyword evidence="3 6" id="KW-0812">Transmembrane</keyword>
<feature type="transmembrane region" description="Helical" evidence="6">
    <location>
        <begin position="405"/>
        <end position="425"/>
    </location>
</feature>
<dbReference type="Gene3D" id="1.20.1250.20">
    <property type="entry name" value="MFS general substrate transporter like domains"/>
    <property type="match status" value="2"/>
</dbReference>
<gene>
    <name evidence="8" type="ORF">PSALAMII_LOCUS6772</name>
</gene>
<keyword evidence="9" id="KW-1185">Reference proteome</keyword>
<comment type="caution">
    <text evidence="8">The sequence shown here is derived from an EMBL/GenBank/DDBJ whole genome shotgun (WGS) entry which is preliminary data.</text>
</comment>
<dbReference type="FunFam" id="1.20.1250.20:FF:000394">
    <property type="entry name" value="MFS general substrate transporter"/>
    <property type="match status" value="1"/>
</dbReference>
<feature type="transmembrane region" description="Helical" evidence="6">
    <location>
        <begin position="236"/>
        <end position="258"/>
    </location>
</feature>
<dbReference type="PROSITE" id="PS50850">
    <property type="entry name" value="MFS"/>
    <property type="match status" value="1"/>
</dbReference>
<evidence type="ECO:0000256" key="5">
    <source>
        <dbReference type="ARBA" id="ARBA00023136"/>
    </source>
</evidence>
<organism evidence="8 9">
    <name type="scientific">Penicillium salamii</name>
    <dbReference type="NCBI Taxonomy" id="1612424"/>
    <lineage>
        <taxon>Eukaryota</taxon>
        <taxon>Fungi</taxon>
        <taxon>Dikarya</taxon>
        <taxon>Ascomycota</taxon>
        <taxon>Pezizomycotina</taxon>
        <taxon>Eurotiomycetes</taxon>
        <taxon>Eurotiomycetidae</taxon>
        <taxon>Eurotiales</taxon>
        <taxon>Aspergillaceae</taxon>
        <taxon>Penicillium</taxon>
    </lineage>
</organism>
<dbReference type="InterPro" id="IPR020846">
    <property type="entry name" value="MFS_dom"/>
</dbReference>
<keyword evidence="5 6" id="KW-0472">Membrane</keyword>
<evidence type="ECO:0000313" key="8">
    <source>
        <dbReference type="EMBL" id="CAG8391099.1"/>
    </source>
</evidence>
<feature type="transmembrane region" description="Helical" evidence="6">
    <location>
        <begin position="377"/>
        <end position="399"/>
    </location>
</feature>
<dbReference type="EMBL" id="CAJVPG010000310">
    <property type="protein sequence ID" value="CAG8391099.1"/>
    <property type="molecule type" value="Genomic_DNA"/>
</dbReference>
<dbReference type="OrthoDB" id="2985014at2759"/>
<feature type="transmembrane region" description="Helical" evidence="6">
    <location>
        <begin position="167"/>
        <end position="190"/>
    </location>
</feature>
<dbReference type="SUPFAM" id="SSF103473">
    <property type="entry name" value="MFS general substrate transporter"/>
    <property type="match status" value="1"/>
</dbReference>
<reference evidence="8" key="1">
    <citation type="submission" date="2021-07" db="EMBL/GenBank/DDBJ databases">
        <authorList>
            <person name="Branca A.L. A."/>
        </authorList>
    </citation>
    <scope>NUCLEOTIDE SEQUENCE</scope>
</reference>
<evidence type="ECO:0000256" key="4">
    <source>
        <dbReference type="ARBA" id="ARBA00022989"/>
    </source>
</evidence>
<comment type="subcellular location">
    <subcellularLocation>
        <location evidence="1">Membrane</location>
        <topology evidence="1">Multi-pass membrane protein</topology>
    </subcellularLocation>
</comment>
<evidence type="ECO:0000256" key="2">
    <source>
        <dbReference type="ARBA" id="ARBA00022448"/>
    </source>
</evidence>
<evidence type="ECO:0000256" key="1">
    <source>
        <dbReference type="ARBA" id="ARBA00004141"/>
    </source>
</evidence>
<feature type="transmembrane region" description="Helical" evidence="6">
    <location>
        <begin position="202"/>
        <end position="224"/>
    </location>
</feature>
<dbReference type="GO" id="GO:0022857">
    <property type="term" value="F:transmembrane transporter activity"/>
    <property type="evidence" value="ECO:0007669"/>
    <property type="project" value="InterPro"/>
</dbReference>
<evidence type="ECO:0000259" key="7">
    <source>
        <dbReference type="PROSITE" id="PS50850"/>
    </source>
</evidence>
<feature type="transmembrane region" description="Helical" evidence="6">
    <location>
        <begin position="113"/>
        <end position="135"/>
    </location>
</feature>
<feature type="transmembrane region" description="Helical" evidence="6">
    <location>
        <begin position="437"/>
        <end position="454"/>
    </location>
</feature>
<dbReference type="InterPro" id="IPR036259">
    <property type="entry name" value="MFS_trans_sf"/>
</dbReference>
<dbReference type="FunFam" id="1.20.1250.20:FF:000057">
    <property type="entry name" value="MFS general substrate transporter"/>
    <property type="match status" value="1"/>
</dbReference>
<feature type="transmembrane region" description="Helical" evidence="6">
    <location>
        <begin position="351"/>
        <end position="368"/>
    </location>
</feature>
<keyword evidence="4 6" id="KW-1133">Transmembrane helix</keyword>
<dbReference type="GO" id="GO:0016020">
    <property type="term" value="C:membrane"/>
    <property type="evidence" value="ECO:0007669"/>
    <property type="project" value="UniProtKB-SubCell"/>
</dbReference>
<dbReference type="InterPro" id="IPR011701">
    <property type="entry name" value="MFS"/>
</dbReference>
<sequence>MIKHKPSERQFLPTLHMHFLRPFKALSPQPVMNPANIECQARKISSDQIENVTAIDAISFTPEEEKALLRKVDLTLLPTIWIMYLLSYLDRTNIGNAKISGMEVDLNLTSNQYSIALVVFFVGYVVLEVPSNLLLGRSRPSIFLPSIMILWGALTCVMAVVKSFAHLVILRTILGCIEAGFAPGVLLLISSWYKQTEQSKRFGVFISAAVLSGAFGGLIAAGIVDGLEGAQGIRGWRWLFIIEGVITIGFAIISIFILPDFPATTKRLSDRERQVAVARLARENVTASSEGTEKLSNWGACKVACQDYRTWAFVVGYMVIVGSSTLTYFYPTLVGGLFGHASTKKINLLTVPIYGVAFVATGITSYYGDKIPSWRGLILAGWLAFSLICSILVCTIYNFTARYVLLVLIAAGLWSTNGGTLAYASSAFAGMHPQARGVSLAMVNALGNLAQIYGSYLFPQDDSPKYIMGFSVISAMLAVGVTVFLFLQIWLRRPLKCEITRRS</sequence>
<dbReference type="Pfam" id="PF07690">
    <property type="entry name" value="MFS_1"/>
    <property type="match status" value="1"/>
</dbReference>
<proteinExistence type="predicted"/>
<evidence type="ECO:0000313" key="9">
    <source>
        <dbReference type="Proteomes" id="UP001152649"/>
    </source>
</evidence>
<feature type="transmembrane region" description="Helical" evidence="6">
    <location>
        <begin position="72"/>
        <end position="89"/>
    </location>
</feature>
<accession>A0A9W4NP03</accession>
<dbReference type="AlphaFoldDB" id="A0A9W4NP03"/>
<dbReference type="PANTHER" id="PTHR43791:SF38">
    <property type="entry name" value="MAJOR FACILITATOR SUPERFAMILY (MFS) PROFILE DOMAIN-CONTAINING PROTEIN"/>
    <property type="match status" value="1"/>
</dbReference>
<dbReference type="Proteomes" id="UP001152649">
    <property type="component" value="Unassembled WGS sequence"/>
</dbReference>
<dbReference type="PANTHER" id="PTHR43791">
    <property type="entry name" value="PERMEASE-RELATED"/>
    <property type="match status" value="1"/>
</dbReference>
<protein>
    <recommendedName>
        <fullName evidence="7">Major facilitator superfamily (MFS) profile domain-containing protein</fullName>
    </recommendedName>
</protein>
<feature type="domain" description="Major facilitator superfamily (MFS) profile" evidence="7">
    <location>
        <begin position="76"/>
        <end position="492"/>
    </location>
</feature>
<keyword evidence="2" id="KW-0813">Transport</keyword>
<feature type="transmembrane region" description="Helical" evidence="6">
    <location>
        <begin position="466"/>
        <end position="491"/>
    </location>
</feature>